<protein>
    <submittedName>
        <fullName evidence="1">Uncharacterized protein</fullName>
    </submittedName>
</protein>
<dbReference type="AlphaFoldDB" id="G2Y3Y8"/>
<dbReference type="InParanoid" id="G2Y3Y8"/>
<sequence length="64" mass="6768">MTGIDVTNAKHARAGWLAGVYNKVQSGQSSVPSSLVPSPFALRPEFASLCFIAAVARQGRYLSS</sequence>
<organism evidence="1 2">
    <name type="scientific">Botryotinia fuckeliana (strain T4)</name>
    <name type="common">Noble rot fungus</name>
    <name type="synonym">Botrytis cinerea</name>
    <dbReference type="NCBI Taxonomy" id="999810"/>
    <lineage>
        <taxon>Eukaryota</taxon>
        <taxon>Fungi</taxon>
        <taxon>Dikarya</taxon>
        <taxon>Ascomycota</taxon>
        <taxon>Pezizomycotina</taxon>
        <taxon>Leotiomycetes</taxon>
        <taxon>Helotiales</taxon>
        <taxon>Sclerotiniaceae</taxon>
        <taxon>Botrytis</taxon>
    </lineage>
</organism>
<reference evidence="2" key="1">
    <citation type="journal article" date="2011" name="PLoS Genet.">
        <title>Genomic analysis of the necrotrophic fungal pathogens Sclerotinia sclerotiorum and Botrytis cinerea.</title>
        <authorList>
            <person name="Amselem J."/>
            <person name="Cuomo C.A."/>
            <person name="van Kan J.A."/>
            <person name="Viaud M."/>
            <person name="Benito E.P."/>
            <person name="Couloux A."/>
            <person name="Coutinho P.M."/>
            <person name="de Vries R.P."/>
            <person name="Dyer P.S."/>
            <person name="Fillinger S."/>
            <person name="Fournier E."/>
            <person name="Gout L."/>
            <person name="Hahn M."/>
            <person name="Kohn L."/>
            <person name="Lapalu N."/>
            <person name="Plummer K.M."/>
            <person name="Pradier J.M."/>
            <person name="Quevillon E."/>
            <person name="Sharon A."/>
            <person name="Simon A."/>
            <person name="ten Have A."/>
            <person name="Tudzynski B."/>
            <person name="Tudzynski P."/>
            <person name="Wincker P."/>
            <person name="Andrew M."/>
            <person name="Anthouard V."/>
            <person name="Beever R.E."/>
            <person name="Beffa R."/>
            <person name="Benoit I."/>
            <person name="Bouzid O."/>
            <person name="Brault B."/>
            <person name="Chen Z."/>
            <person name="Choquer M."/>
            <person name="Collemare J."/>
            <person name="Cotton P."/>
            <person name="Danchin E.G."/>
            <person name="Da Silva C."/>
            <person name="Gautier A."/>
            <person name="Giraud C."/>
            <person name="Giraud T."/>
            <person name="Gonzalez C."/>
            <person name="Grossetete S."/>
            <person name="Guldener U."/>
            <person name="Henrissat B."/>
            <person name="Howlett B.J."/>
            <person name="Kodira C."/>
            <person name="Kretschmer M."/>
            <person name="Lappartient A."/>
            <person name="Leroch M."/>
            <person name="Levis C."/>
            <person name="Mauceli E."/>
            <person name="Neuveglise C."/>
            <person name="Oeser B."/>
            <person name="Pearson M."/>
            <person name="Poulain J."/>
            <person name="Poussereau N."/>
            <person name="Quesneville H."/>
            <person name="Rascle C."/>
            <person name="Schumacher J."/>
            <person name="Segurens B."/>
            <person name="Sexton A."/>
            <person name="Silva E."/>
            <person name="Sirven C."/>
            <person name="Soanes D.M."/>
            <person name="Talbot N.J."/>
            <person name="Templeton M."/>
            <person name="Yandava C."/>
            <person name="Yarden O."/>
            <person name="Zeng Q."/>
            <person name="Rollins J.A."/>
            <person name="Lebrun M.H."/>
            <person name="Dickman M."/>
        </authorList>
    </citation>
    <scope>NUCLEOTIDE SEQUENCE [LARGE SCALE GENOMIC DNA]</scope>
    <source>
        <strain evidence="2">T4</strain>
    </source>
</reference>
<name>G2Y3Y8_BOTF4</name>
<dbReference type="Proteomes" id="UP000008177">
    <property type="component" value="Unplaced contigs"/>
</dbReference>
<gene>
    <name evidence="1" type="ORF">BofuT4_uP005370.1</name>
</gene>
<dbReference type="EMBL" id="FQ790286">
    <property type="protein sequence ID" value="CCD47378.1"/>
    <property type="molecule type" value="Genomic_DNA"/>
</dbReference>
<evidence type="ECO:0000313" key="2">
    <source>
        <dbReference type="Proteomes" id="UP000008177"/>
    </source>
</evidence>
<evidence type="ECO:0000313" key="1">
    <source>
        <dbReference type="EMBL" id="CCD47378.1"/>
    </source>
</evidence>
<accession>G2Y3Y8</accession>
<proteinExistence type="predicted"/>
<dbReference type="HOGENOM" id="CLU_2867404_0_0_1"/>